<keyword evidence="4" id="KW-1185">Reference proteome</keyword>
<dbReference type="Pfam" id="PF12802">
    <property type="entry name" value="MarR_2"/>
    <property type="match status" value="1"/>
</dbReference>
<dbReference type="OrthoDB" id="5511415at2"/>
<dbReference type="AlphaFoldDB" id="A0A0L6CDR6"/>
<sequence length="153" mass="16535">MLSNTERAKVSAYRLLMANVYELAAVSRRESEVFARQQSVTVTQWHTMSVLSDGHAASVPRIAARLGVTRQAVQRVADQLVNGGHVEHVSNPRHETSPLLRLTPAGEDVLTTLWELSDVPRAAMLAGIDAEKISEAAGTLQALIIGLKGGESR</sequence>
<evidence type="ECO:0000313" key="4">
    <source>
        <dbReference type="Proteomes" id="UP000037397"/>
    </source>
</evidence>
<reference evidence="4" key="2">
    <citation type="submission" date="2015-03" db="EMBL/GenBank/DDBJ databases">
        <title>Luteipulveratus halotolerans sp. nov., a novel actinobacterium (Dermacoccaceae) from Sarawak, Malaysia.</title>
        <authorList>
            <person name="Juboi H."/>
            <person name="Basik A."/>
            <person name="Shamsul S.S."/>
            <person name="Arnold P."/>
            <person name="Schmitt E.K."/>
            <person name="Sanglier J.-J."/>
            <person name="Yeo T."/>
        </authorList>
    </citation>
    <scope>NUCLEOTIDE SEQUENCE [LARGE SCALE GENOMIC DNA]</scope>
    <source>
        <strain evidence="4">C296001</strain>
    </source>
</reference>
<dbReference type="SMART" id="SM00347">
    <property type="entry name" value="HTH_MARR"/>
    <property type="match status" value="1"/>
</dbReference>
<dbReference type="InterPro" id="IPR000835">
    <property type="entry name" value="HTH_MarR-typ"/>
</dbReference>
<dbReference type="RefSeq" id="WP_071606617.1">
    <property type="nucleotide sequence ID" value="NZ_LAIR01000003.1"/>
</dbReference>
<comment type="caution">
    <text evidence="2">The sequence shown here is derived from an EMBL/GenBank/DDBJ whole genome shotgun (WGS) entry which is preliminary data.</text>
</comment>
<gene>
    <name evidence="2" type="ORF">VV01_21290</name>
    <name evidence="3" type="ORF">VV01_21985</name>
</gene>
<dbReference type="PANTHER" id="PTHR33164">
    <property type="entry name" value="TRANSCRIPTIONAL REGULATOR, MARR FAMILY"/>
    <property type="match status" value="1"/>
</dbReference>
<dbReference type="STRING" id="1631356.VV01_21290"/>
<dbReference type="InterPro" id="IPR039422">
    <property type="entry name" value="MarR/SlyA-like"/>
</dbReference>
<dbReference type="EMBL" id="LAIR01000003">
    <property type="protein sequence ID" value="KNX35928.1"/>
    <property type="molecule type" value="Genomic_DNA"/>
</dbReference>
<dbReference type="Gene3D" id="1.10.10.10">
    <property type="entry name" value="Winged helix-like DNA-binding domain superfamily/Winged helix DNA-binding domain"/>
    <property type="match status" value="1"/>
</dbReference>
<evidence type="ECO:0000313" key="2">
    <source>
        <dbReference type="EMBL" id="KNX35829.1"/>
    </source>
</evidence>
<name>A0A0L6CDR6_9MICO</name>
<dbReference type="InterPro" id="IPR036390">
    <property type="entry name" value="WH_DNA-bd_sf"/>
</dbReference>
<dbReference type="EMBL" id="LAIR01000003">
    <property type="protein sequence ID" value="KNX35829.1"/>
    <property type="molecule type" value="Genomic_DNA"/>
</dbReference>
<dbReference type="PROSITE" id="PS50995">
    <property type="entry name" value="HTH_MARR_2"/>
    <property type="match status" value="1"/>
</dbReference>
<evidence type="ECO:0000313" key="3">
    <source>
        <dbReference type="EMBL" id="KNX35928.1"/>
    </source>
</evidence>
<reference evidence="2" key="1">
    <citation type="submission" date="2015-03" db="EMBL/GenBank/DDBJ databases">
        <title>Emergence of plasmid-mediated VIM-4 carbapenemase in Citrobacter freundii, co-harbouring armA, CTX-M-3, TEM-1 and QnrB at a cancer centre in Bulgaria.</title>
        <authorList>
            <person name="Sabtcheva S.D."/>
            <person name="Ivanov I.N."/>
        </authorList>
    </citation>
    <scope>NUCLEOTIDE SEQUENCE</scope>
    <source>
        <strain evidence="2">C296001</strain>
    </source>
</reference>
<accession>A0A0L6CDR6</accession>
<dbReference type="PATRIC" id="fig|1631356.3.peg.4286"/>
<proteinExistence type="predicted"/>
<evidence type="ECO:0000259" key="1">
    <source>
        <dbReference type="PROSITE" id="PS50995"/>
    </source>
</evidence>
<feature type="domain" description="HTH marR-type" evidence="1">
    <location>
        <begin position="9"/>
        <end position="145"/>
    </location>
</feature>
<organism evidence="2 4">
    <name type="scientific">Luteipulveratus halotolerans</name>
    <dbReference type="NCBI Taxonomy" id="1631356"/>
    <lineage>
        <taxon>Bacteria</taxon>
        <taxon>Bacillati</taxon>
        <taxon>Actinomycetota</taxon>
        <taxon>Actinomycetes</taxon>
        <taxon>Micrococcales</taxon>
        <taxon>Dermacoccaceae</taxon>
        <taxon>Luteipulveratus</taxon>
    </lineage>
</organism>
<protein>
    <recommendedName>
        <fullName evidence="1">HTH marR-type domain-containing protein</fullName>
    </recommendedName>
</protein>
<dbReference type="GO" id="GO:0003700">
    <property type="term" value="F:DNA-binding transcription factor activity"/>
    <property type="evidence" value="ECO:0007669"/>
    <property type="project" value="InterPro"/>
</dbReference>
<dbReference type="Proteomes" id="UP000037397">
    <property type="component" value="Unassembled WGS sequence"/>
</dbReference>
<dbReference type="InterPro" id="IPR036388">
    <property type="entry name" value="WH-like_DNA-bd_sf"/>
</dbReference>
<dbReference type="PANTHER" id="PTHR33164:SF43">
    <property type="entry name" value="HTH-TYPE TRANSCRIPTIONAL REPRESSOR YETL"/>
    <property type="match status" value="1"/>
</dbReference>
<dbReference type="GO" id="GO:0006950">
    <property type="term" value="P:response to stress"/>
    <property type="evidence" value="ECO:0007669"/>
    <property type="project" value="TreeGrafter"/>
</dbReference>
<dbReference type="SUPFAM" id="SSF46785">
    <property type="entry name" value="Winged helix' DNA-binding domain"/>
    <property type="match status" value="1"/>
</dbReference>